<name>A0A4Z2IED0_9TELE</name>
<sequence length="335" mass="37210">MAELWLPAEMQHKREDRPSSGTAPLALLEESLDSSLYEHVYRCGKSHFCLTALSQTKKMTFKSSIDNATTRVPLSKVHNLNSPAKQFSGQQPMGPQQIVSGKMGRKNHIVPAAWLHIRDLLRGSLESGVQQHKDQGYSGAASLPSADRKGLMRRATHRLHCRGQPAWVCKQKLCATVENSGDFHTDEFKRLLKVLPQVLLVAVRGGQALVDEASRVVVEERQVGGHVEDVADVEALQQVDVLSVVLVPQIEEGQDWCHLRVLDVRRGGQGVRVSRNKRIAMNHDYEMLQVSIIYKPTLVLPLRMMGSLPSLLSDSRTTCSGWENVSRLGSMVLSS</sequence>
<reference evidence="2 3" key="1">
    <citation type="submission" date="2019-03" db="EMBL/GenBank/DDBJ databases">
        <title>First draft genome of Liparis tanakae, snailfish: a comprehensive survey of snailfish specific genes.</title>
        <authorList>
            <person name="Kim W."/>
            <person name="Song I."/>
            <person name="Jeong J.-H."/>
            <person name="Kim D."/>
            <person name="Kim S."/>
            <person name="Ryu S."/>
            <person name="Song J.Y."/>
            <person name="Lee S.K."/>
        </authorList>
    </citation>
    <scope>NUCLEOTIDE SEQUENCE [LARGE SCALE GENOMIC DNA]</scope>
    <source>
        <tissue evidence="2">Muscle</tissue>
    </source>
</reference>
<protein>
    <submittedName>
        <fullName evidence="2">Uncharacterized protein</fullName>
    </submittedName>
</protein>
<feature type="region of interest" description="Disordered" evidence="1">
    <location>
        <begin position="1"/>
        <end position="22"/>
    </location>
</feature>
<accession>A0A4Z2IED0</accession>
<dbReference type="EMBL" id="SRLO01000096">
    <property type="protein sequence ID" value="TNN76121.1"/>
    <property type="molecule type" value="Genomic_DNA"/>
</dbReference>
<evidence type="ECO:0000313" key="3">
    <source>
        <dbReference type="Proteomes" id="UP000314294"/>
    </source>
</evidence>
<organism evidence="2 3">
    <name type="scientific">Liparis tanakae</name>
    <name type="common">Tanaka's snailfish</name>
    <dbReference type="NCBI Taxonomy" id="230148"/>
    <lineage>
        <taxon>Eukaryota</taxon>
        <taxon>Metazoa</taxon>
        <taxon>Chordata</taxon>
        <taxon>Craniata</taxon>
        <taxon>Vertebrata</taxon>
        <taxon>Euteleostomi</taxon>
        <taxon>Actinopterygii</taxon>
        <taxon>Neopterygii</taxon>
        <taxon>Teleostei</taxon>
        <taxon>Neoteleostei</taxon>
        <taxon>Acanthomorphata</taxon>
        <taxon>Eupercaria</taxon>
        <taxon>Perciformes</taxon>
        <taxon>Cottioidei</taxon>
        <taxon>Cottales</taxon>
        <taxon>Liparidae</taxon>
        <taxon>Liparis</taxon>
    </lineage>
</organism>
<proteinExistence type="predicted"/>
<keyword evidence="3" id="KW-1185">Reference proteome</keyword>
<evidence type="ECO:0000313" key="2">
    <source>
        <dbReference type="EMBL" id="TNN76121.1"/>
    </source>
</evidence>
<dbReference type="Proteomes" id="UP000314294">
    <property type="component" value="Unassembled WGS sequence"/>
</dbReference>
<evidence type="ECO:0000256" key="1">
    <source>
        <dbReference type="SAM" id="MobiDB-lite"/>
    </source>
</evidence>
<comment type="caution">
    <text evidence="2">The sequence shown here is derived from an EMBL/GenBank/DDBJ whole genome shotgun (WGS) entry which is preliminary data.</text>
</comment>
<gene>
    <name evidence="2" type="ORF">EYF80_013652</name>
</gene>
<dbReference type="AlphaFoldDB" id="A0A4Z2IED0"/>